<dbReference type="PANTHER" id="PTHR11476:SF7">
    <property type="entry name" value="HISTIDINE--TRNA LIGASE"/>
    <property type="match status" value="1"/>
</dbReference>
<dbReference type="InterPro" id="IPR036621">
    <property type="entry name" value="Anticodon-bd_dom_sf"/>
</dbReference>
<evidence type="ECO:0000256" key="12">
    <source>
        <dbReference type="PIRSR" id="PIRSR001549-1"/>
    </source>
</evidence>
<dbReference type="Pfam" id="PF13393">
    <property type="entry name" value="tRNA-synt_His"/>
    <property type="match status" value="1"/>
</dbReference>
<evidence type="ECO:0000256" key="8">
    <source>
        <dbReference type="ARBA" id="ARBA00022917"/>
    </source>
</evidence>
<keyword evidence="9" id="KW-0030">Aminoacyl-tRNA synthetase</keyword>
<feature type="binding site" evidence="12">
    <location>
        <position position="284"/>
    </location>
    <ligand>
        <name>L-histidine</name>
        <dbReference type="ChEBI" id="CHEBI:57595"/>
    </ligand>
</feature>
<feature type="domain" description="Aminoacyl-transfer RNA synthetases class-II family profile" evidence="13">
    <location>
        <begin position="15"/>
        <end position="353"/>
    </location>
</feature>
<evidence type="ECO:0000256" key="6">
    <source>
        <dbReference type="ARBA" id="ARBA00022741"/>
    </source>
</evidence>
<organism evidence="14 15">
    <name type="scientific">Cellulomonas xylanilytica</name>
    <dbReference type="NCBI Taxonomy" id="233583"/>
    <lineage>
        <taxon>Bacteria</taxon>
        <taxon>Bacillati</taxon>
        <taxon>Actinomycetota</taxon>
        <taxon>Actinomycetes</taxon>
        <taxon>Micrococcales</taxon>
        <taxon>Cellulomonadaceae</taxon>
        <taxon>Cellulomonas</taxon>
    </lineage>
</organism>
<comment type="caution">
    <text evidence="14">The sequence shown here is derived from an EMBL/GenBank/DDBJ whole genome shotgun (WGS) entry which is preliminary data.</text>
</comment>
<dbReference type="RefSeq" id="WP_146925428.1">
    <property type="nucleotide sequence ID" value="NZ_BJUB01000001.1"/>
</dbReference>
<dbReference type="PANTHER" id="PTHR11476">
    <property type="entry name" value="HISTIDYL-TRNA SYNTHETASE"/>
    <property type="match status" value="1"/>
</dbReference>
<evidence type="ECO:0000256" key="11">
    <source>
        <dbReference type="NCBIfam" id="TIGR00442"/>
    </source>
</evidence>
<dbReference type="InterPro" id="IPR041715">
    <property type="entry name" value="HisRS-like_core"/>
</dbReference>
<keyword evidence="15" id="KW-1185">Reference proteome</keyword>
<dbReference type="Pfam" id="PF03129">
    <property type="entry name" value="HGTP_anticodon"/>
    <property type="match status" value="1"/>
</dbReference>
<evidence type="ECO:0000256" key="2">
    <source>
        <dbReference type="ARBA" id="ARBA00011738"/>
    </source>
</evidence>
<dbReference type="CDD" id="cd00773">
    <property type="entry name" value="HisRS-like_core"/>
    <property type="match status" value="1"/>
</dbReference>
<comment type="similarity">
    <text evidence="1">Belongs to the class-II aminoacyl-tRNA synthetase family.</text>
</comment>
<evidence type="ECO:0000313" key="14">
    <source>
        <dbReference type="EMBL" id="GEK19947.1"/>
    </source>
</evidence>
<evidence type="ECO:0000256" key="9">
    <source>
        <dbReference type="ARBA" id="ARBA00023146"/>
    </source>
</evidence>
<evidence type="ECO:0000259" key="13">
    <source>
        <dbReference type="PROSITE" id="PS50862"/>
    </source>
</evidence>
<dbReference type="Proteomes" id="UP000321118">
    <property type="component" value="Unassembled WGS sequence"/>
</dbReference>
<dbReference type="AlphaFoldDB" id="A0A510UZ83"/>
<comment type="subunit">
    <text evidence="2">Homodimer.</text>
</comment>
<dbReference type="PIRSF" id="PIRSF001549">
    <property type="entry name" value="His-tRNA_synth"/>
    <property type="match status" value="1"/>
</dbReference>
<protein>
    <recommendedName>
        <fullName evidence="4 11">Histidine--tRNA ligase</fullName>
        <ecNumber evidence="3 11">6.1.1.21</ecNumber>
    </recommendedName>
</protein>
<keyword evidence="6" id="KW-0547">Nucleotide-binding</keyword>
<comment type="catalytic activity">
    <reaction evidence="10">
        <text>tRNA(His) + L-histidine + ATP = L-histidyl-tRNA(His) + AMP + diphosphate + H(+)</text>
        <dbReference type="Rhea" id="RHEA:17313"/>
        <dbReference type="Rhea" id="RHEA-COMP:9665"/>
        <dbReference type="Rhea" id="RHEA-COMP:9689"/>
        <dbReference type="ChEBI" id="CHEBI:15378"/>
        <dbReference type="ChEBI" id="CHEBI:30616"/>
        <dbReference type="ChEBI" id="CHEBI:33019"/>
        <dbReference type="ChEBI" id="CHEBI:57595"/>
        <dbReference type="ChEBI" id="CHEBI:78442"/>
        <dbReference type="ChEBI" id="CHEBI:78527"/>
        <dbReference type="ChEBI" id="CHEBI:456215"/>
        <dbReference type="EC" id="6.1.1.21"/>
    </reaction>
</comment>
<dbReference type="InterPro" id="IPR006195">
    <property type="entry name" value="aa-tRNA-synth_II"/>
</dbReference>
<dbReference type="GO" id="GO:0005524">
    <property type="term" value="F:ATP binding"/>
    <property type="evidence" value="ECO:0007669"/>
    <property type="project" value="UniProtKB-KW"/>
</dbReference>
<dbReference type="SUPFAM" id="SSF52954">
    <property type="entry name" value="Class II aaRS ABD-related"/>
    <property type="match status" value="1"/>
</dbReference>
<evidence type="ECO:0000256" key="5">
    <source>
        <dbReference type="ARBA" id="ARBA00022490"/>
    </source>
</evidence>
<accession>A0A510UZ83</accession>
<feature type="binding site" evidence="12">
    <location>
        <position position="134"/>
    </location>
    <ligand>
        <name>L-histidine</name>
        <dbReference type="ChEBI" id="CHEBI:57595"/>
    </ligand>
</feature>
<dbReference type="Gene3D" id="3.30.930.10">
    <property type="entry name" value="Bira Bifunctional Protein, Domain 2"/>
    <property type="match status" value="1"/>
</dbReference>
<dbReference type="InterPro" id="IPR004154">
    <property type="entry name" value="Anticodon-bd"/>
</dbReference>
<dbReference type="InterPro" id="IPR015807">
    <property type="entry name" value="His-tRNA-ligase"/>
</dbReference>
<evidence type="ECO:0000256" key="3">
    <source>
        <dbReference type="ARBA" id="ARBA00012815"/>
    </source>
</evidence>
<keyword evidence="14" id="KW-0436">Ligase</keyword>
<dbReference type="SUPFAM" id="SSF55681">
    <property type="entry name" value="Class II aaRS and biotin synthetases"/>
    <property type="match status" value="1"/>
</dbReference>
<dbReference type="EC" id="6.1.1.21" evidence="3 11"/>
<dbReference type="Gene3D" id="3.40.50.800">
    <property type="entry name" value="Anticodon-binding domain"/>
    <property type="match status" value="1"/>
</dbReference>
<keyword evidence="7" id="KW-0067">ATP-binding</keyword>
<feature type="binding site" evidence="12">
    <location>
        <position position="116"/>
    </location>
    <ligand>
        <name>L-histidine</name>
        <dbReference type="ChEBI" id="CHEBI:57595"/>
    </ligand>
</feature>
<keyword evidence="5" id="KW-0963">Cytoplasm</keyword>
<dbReference type="GO" id="GO:0004821">
    <property type="term" value="F:histidine-tRNA ligase activity"/>
    <property type="evidence" value="ECO:0007669"/>
    <property type="project" value="UniProtKB-UniRule"/>
</dbReference>
<dbReference type="EMBL" id="BJUB01000001">
    <property type="protein sequence ID" value="GEK19947.1"/>
    <property type="molecule type" value="Genomic_DNA"/>
</dbReference>
<feature type="binding site" evidence="12">
    <location>
        <begin position="288"/>
        <end position="289"/>
    </location>
    <ligand>
        <name>L-histidine</name>
        <dbReference type="ChEBI" id="CHEBI:57595"/>
    </ligand>
</feature>
<dbReference type="InterPro" id="IPR045864">
    <property type="entry name" value="aa-tRNA-synth_II/BPL/LPL"/>
</dbReference>
<dbReference type="OrthoDB" id="9800814at2"/>
<evidence type="ECO:0000256" key="7">
    <source>
        <dbReference type="ARBA" id="ARBA00022840"/>
    </source>
</evidence>
<evidence type="ECO:0000313" key="15">
    <source>
        <dbReference type="Proteomes" id="UP000321118"/>
    </source>
</evidence>
<keyword evidence="8" id="KW-0648">Protein biosynthesis</keyword>
<sequence>MARPTPLSGFPEWLPEGRLVEQHVLDVLRRTFELHGFAGIETRAVEPLDQLLRKGETSKEVYVLRRLQEEAAAEPDRAGTLGLHFDLTVPFARYVLENAGHLAFPFRRYQIQKVWRGERPQDGRFREFVQADIDVVGAGTLPYHYEVELPLVMAEALGALREIGVPPVRILVNNRKVAEGFYRGLGLTDVEAVLRSIDKLDKIGADAVAGLLVAEAGATEDQARACLALASISGSDESVVERVRTLAGESNELLDEGLAELGALIRAAAVRAPGVVVADLKIARGLDYYTGSVYETVLVGHEQLGSICSGGRYDTLASDGANTYPGVGLSIGVSRLVSRLIGKNLVTTTRSVPSAVLVAVGNEDDRSRSDVVAAALRSRGIPVEVAPSAAKFGKQIRHADRRGIPFVWFVGDDDQAADQVKDIRSGDQVDADASTWAPPEADLWPRVVPA</sequence>
<name>A0A510UZ83_9CELL</name>
<feature type="binding site" evidence="12">
    <location>
        <begin position="86"/>
        <end position="88"/>
    </location>
    <ligand>
        <name>L-histidine</name>
        <dbReference type="ChEBI" id="CHEBI:57595"/>
    </ligand>
</feature>
<reference evidence="14 15" key="1">
    <citation type="submission" date="2019-07" db="EMBL/GenBank/DDBJ databases">
        <title>Whole genome shotgun sequence of Cellulomonas xylanilytica NBRC 101102.</title>
        <authorList>
            <person name="Hosoyama A."/>
            <person name="Uohara A."/>
            <person name="Ohji S."/>
            <person name="Ichikawa N."/>
        </authorList>
    </citation>
    <scope>NUCLEOTIDE SEQUENCE [LARGE SCALE GENOMIC DNA]</scope>
    <source>
        <strain evidence="14 15">NBRC 101102</strain>
    </source>
</reference>
<dbReference type="GO" id="GO:0005737">
    <property type="term" value="C:cytoplasm"/>
    <property type="evidence" value="ECO:0007669"/>
    <property type="project" value="UniProtKB-UniRule"/>
</dbReference>
<dbReference type="NCBIfam" id="TIGR00442">
    <property type="entry name" value="hisS"/>
    <property type="match status" value="1"/>
</dbReference>
<evidence type="ECO:0000256" key="4">
    <source>
        <dbReference type="ARBA" id="ARBA00017399"/>
    </source>
</evidence>
<evidence type="ECO:0000256" key="10">
    <source>
        <dbReference type="ARBA" id="ARBA00047639"/>
    </source>
</evidence>
<dbReference type="GO" id="GO:0006427">
    <property type="term" value="P:histidyl-tRNA aminoacylation"/>
    <property type="evidence" value="ECO:0007669"/>
    <property type="project" value="UniProtKB-UniRule"/>
</dbReference>
<gene>
    <name evidence="14" type="ORF">CXY01_04670</name>
</gene>
<proteinExistence type="inferred from homology"/>
<feature type="binding site" evidence="12">
    <location>
        <position position="130"/>
    </location>
    <ligand>
        <name>L-histidine</name>
        <dbReference type="ChEBI" id="CHEBI:57595"/>
    </ligand>
</feature>
<dbReference type="PROSITE" id="PS50862">
    <property type="entry name" value="AA_TRNA_LIGASE_II"/>
    <property type="match status" value="1"/>
</dbReference>
<dbReference type="InterPro" id="IPR004516">
    <property type="entry name" value="HisRS/HisZ"/>
</dbReference>
<evidence type="ECO:0000256" key="1">
    <source>
        <dbReference type="ARBA" id="ARBA00008226"/>
    </source>
</evidence>